<accession>A0ABV6RSW6</accession>
<protein>
    <recommendedName>
        <fullName evidence="3">Nucleotidyltransferase</fullName>
    </recommendedName>
</protein>
<reference evidence="1 2" key="1">
    <citation type="submission" date="2024-09" db="EMBL/GenBank/DDBJ databases">
        <authorList>
            <person name="Sun Q."/>
            <person name="Mori K."/>
        </authorList>
    </citation>
    <scope>NUCLEOTIDE SEQUENCE [LARGE SCALE GENOMIC DNA]</scope>
    <source>
        <strain evidence="1 2">KCTC 23076</strain>
    </source>
</reference>
<sequence>MTLLNEPVAVWTTPAGQPERIVWRKRRFRVSDTPTQLSGVPELFWDPALTHPPACPPAWRFQGTTDDGETCVFDIRHDDRRGEWQVLRTYA</sequence>
<organism evidence="1 2">
    <name type="scientific">Lysobacter korlensis</name>
    <dbReference type="NCBI Taxonomy" id="553636"/>
    <lineage>
        <taxon>Bacteria</taxon>
        <taxon>Pseudomonadati</taxon>
        <taxon>Pseudomonadota</taxon>
        <taxon>Gammaproteobacteria</taxon>
        <taxon>Lysobacterales</taxon>
        <taxon>Lysobacteraceae</taxon>
        <taxon>Lysobacter</taxon>
    </lineage>
</organism>
<dbReference type="RefSeq" id="WP_386671494.1">
    <property type="nucleotide sequence ID" value="NZ_JBHLTG010000005.1"/>
</dbReference>
<name>A0ABV6RSW6_9GAMM</name>
<dbReference type="Proteomes" id="UP001589896">
    <property type="component" value="Unassembled WGS sequence"/>
</dbReference>
<gene>
    <name evidence="1" type="ORF">ACFFGH_19760</name>
</gene>
<dbReference type="EMBL" id="JBHLTG010000005">
    <property type="protein sequence ID" value="MFC0680077.1"/>
    <property type="molecule type" value="Genomic_DNA"/>
</dbReference>
<evidence type="ECO:0008006" key="3">
    <source>
        <dbReference type="Google" id="ProtNLM"/>
    </source>
</evidence>
<evidence type="ECO:0000313" key="1">
    <source>
        <dbReference type="EMBL" id="MFC0680077.1"/>
    </source>
</evidence>
<keyword evidence="2" id="KW-1185">Reference proteome</keyword>
<comment type="caution">
    <text evidence="1">The sequence shown here is derived from an EMBL/GenBank/DDBJ whole genome shotgun (WGS) entry which is preliminary data.</text>
</comment>
<proteinExistence type="predicted"/>
<evidence type="ECO:0000313" key="2">
    <source>
        <dbReference type="Proteomes" id="UP001589896"/>
    </source>
</evidence>